<dbReference type="PROSITE" id="PS50943">
    <property type="entry name" value="HTH_CROC1"/>
    <property type="match status" value="1"/>
</dbReference>
<dbReference type="SUPFAM" id="SSF47413">
    <property type="entry name" value="lambda repressor-like DNA-binding domains"/>
    <property type="match status" value="1"/>
</dbReference>
<reference evidence="3" key="1">
    <citation type="submission" date="2020-10" db="EMBL/GenBank/DDBJ databases">
        <title>Genome-based taxonomic classification of the species Anabaenopsis elenkinii.</title>
        <authorList>
            <person name="Delbaje E."/>
            <person name="Andreote A.P.D."/>
            <person name="Pellegrinetti T.A."/>
            <person name="Cruz R.B."/>
            <person name="Branco L.H.Z."/>
            <person name="Fiore M.F."/>
        </authorList>
    </citation>
    <scope>NUCLEOTIDE SEQUENCE [LARGE SCALE GENOMIC DNA]</scope>
    <source>
        <strain evidence="3">CCIBt3563</strain>
    </source>
</reference>
<evidence type="ECO:0000313" key="2">
    <source>
        <dbReference type="EMBL" id="QOV23983.1"/>
    </source>
</evidence>
<accession>A0A7S6U6W8</accession>
<feature type="domain" description="HTH cro/C1-type" evidence="1">
    <location>
        <begin position="17"/>
        <end position="71"/>
    </location>
</feature>
<sequence>MSKSVFTQRYNRFRQLLIKARQSAGLTQSQLSSKLSRPQSYVSKYERGERRLDLIEFLEIAEALQVEPETFIKTLLEENEEN</sequence>
<keyword evidence="3" id="KW-1185">Reference proteome</keyword>
<gene>
    <name evidence="2" type="ORF">IM676_06840</name>
</gene>
<dbReference type="CDD" id="cd00093">
    <property type="entry name" value="HTH_XRE"/>
    <property type="match status" value="1"/>
</dbReference>
<protein>
    <submittedName>
        <fullName evidence="2">Helix-turn-helix transcriptional regulator</fullName>
    </submittedName>
</protein>
<dbReference type="REBASE" id="453034">
    <property type="entry name" value="C.Ael3563ORF6850P"/>
</dbReference>
<proteinExistence type="predicted"/>
<dbReference type="Pfam" id="PF01381">
    <property type="entry name" value="HTH_3"/>
    <property type="match status" value="1"/>
</dbReference>
<dbReference type="RefSeq" id="WP_200989511.1">
    <property type="nucleotide sequence ID" value="NZ_CP063311.1"/>
</dbReference>
<dbReference type="KEGG" id="aee:IM676_06840"/>
<dbReference type="GO" id="GO:0003677">
    <property type="term" value="F:DNA binding"/>
    <property type="evidence" value="ECO:0007669"/>
    <property type="project" value="InterPro"/>
</dbReference>
<dbReference type="Gene3D" id="1.10.260.40">
    <property type="entry name" value="lambda repressor-like DNA-binding domains"/>
    <property type="match status" value="1"/>
</dbReference>
<dbReference type="AlphaFoldDB" id="A0A7S6U6W8"/>
<name>A0A7S6U6W8_9CYAN</name>
<dbReference type="InterPro" id="IPR010982">
    <property type="entry name" value="Lambda_DNA-bd_dom_sf"/>
</dbReference>
<dbReference type="Proteomes" id="UP000593846">
    <property type="component" value="Chromosome"/>
</dbReference>
<organism evidence="2 3">
    <name type="scientific">Anabaenopsis elenkinii CCIBt3563</name>
    <dbReference type="NCBI Taxonomy" id="2779889"/>
    <lineage>
        <taxon>Bacteria</taxon>
        <taxon>Bacillati</taxon>
        <taxon>Cyanobacteriota</taxon>
        <taxon>Cyanophyceae</taxon>
        <taxon>Nostocales</taxon>
        <taxon>Nodulariaceae</taxon>
        <taxon>Anabaenopsis</taxon>
    </lineage>
</organism>
<dbReference type="SMART" id="SM00530">
    <property type="entry name" value="HTH_XRE"/>
    <property type="match status" value="1"/>
</dbReference>
<dbReference type="InterPro" id="IPR001387">
    <property type="entry name" value="Cro/C1-type_HTH"/>
</dbReference>
<evidence type="ECO:0000259" key="1">
    <source>
        <dbReference type="PROSITE" id="PS50943"/>
    </source>
</evidence>
<evidence type="ECO:0000313" key="3">
    <source>
        <dbReference type="Proteomes" id="UP000593846"/>
    </source>
</evidence>
<dbReference type="EMBL" id="CP063311">
    <property type="protein sequence ID" value="QOV23983.1"/>
    <property type="molecule type" value="Genomic_DNA"/>
</dbReference>